<dbReference type="InParanoid" id="B9T1P3"/>
<evidence type="ECO:0000313" key="1">
    <source>
        <dbReference type="EMBL" id="EEF30236.1"/>
    </source>
</evidence>
<gene>
    <name evidence="1" type="ORF">RCOM_1159420</name>
</gene>
<keyword evidence="2" id="KW-1185">Reference proteome</keyword>
<reference evidence="2" key="1">
    <citation type="journal article" date="2010" name="Nat. Biotechnol.">
        <title>Draft genome sequence of the oilseed species Ricinus communis.</title>
        <authorList>
            <person name="Chan A.P."/>
            <person name="Crabtree J."/>
            <person name="Zhao Q."/>
            <person name="Lorenzi H."/>
            <person name="Orvis J."/>
            <person name="Puiu D."/>
            <person name="Melake-Berhan A."/>
            <person name="Jones K.M."/>
            <person name="Redman J."/>
            <person name="Chen G."/>
            <person name="Cahoon E.B."/>
            <person name="Gedil M."/>
            <person name="Stanke M."/>
            <person name="Haas B.J."/>
            <person name="Wortman J.R."/>
            <person name="Fraser-Liggett C.M."/>
            <person name="Ravel J."/>
            <person name="Rabinowicz P.D."/>
        </authorList>
    </citation>
    <scope>NUCLEOTIDE SEQUENCE [LARGE SCALE GENOMIC DNA]</scope>
    <source>
        <strain evidence="2">cv. Hale</strain>
    </source>
</reference>
<dbReference type="Proteomes" id="UP000008311">
    <property type="component" value="Unassembled WGS sequence"/>
</dbReference>
<organism evidence="1 2">
    <name type="scientific">Ricinus communis</name>
    <name type="common">Castor bean</name>
    <dbReference type="NCBI Taxonomy" id="3988"/>
    <lineage>
        <taxon>Eukaryota</taxon>
        <taxon>Viridiplantae</taxon>
        <taxon>Streptophyta</taxon>
        <taxon>Embryophyta</taxon>
        <taxon>Tracheophyta</taxon>
        <taxon>Spermatophyta</taxon>
        <taxon>Magnoliopsida</taxon>
        <taxon>eudicotyledons</taxon>
        <taxon>Gunneridae</taxon>
        <taxon>Pentapetalae</taxon>
        <taxon>rosids</taxon>
        <taxon>fabids</taxon>
        <taxon>Malpighiales</taxon>
        <taxon>Euphorbiaceae</taxon>
        <taxon>Acalyphoideae</taxon>
        <taxon>Acalypheae</taxon>
        <taxon>Ricinus</taxon>
    </lineage>
</organism>
<sequence>MCKLVVIFWRTWFKWNQSVHSKILLPLEDIVGWATAMLENLKASNAKLVGQKREHHRWKPPDNRMLKLNTDAVVHINKGKSSLGMVLHDHGGVVNIAGLCLLSKFYLLMLSKPWQLSEDSR</sequence>
<name>B9T1P3_RICCO</name>
<proteinExistence type="predicted"/>
<evidence type="ECO:0000313" key="2">
    <source>
        <dbReference type="Proteomes" id="UP000008311"/>
    </source>
</evidence>
<protein>
    <recommendedName>
        <fullName evidence="3">RNase H type-1 domain-containing protein</fullName>
    </recommendedName>
</protein>
<dbReference type="EMBL" id="EQ974350">
    <property type="protein sequence ID" value="EEF30236.1"/>
    <property type="molecule type" value="Genomic_DNA"/>
</dbReference>
<evidence type="ECO:0008006" key="3">
    <source>
        <dbReference type="Google" id="ProtNLM"/>
    </source>
</evidence>
<dbReference type="AlphaFoldDB" id="B9T1P3"/>
<accession>B9T1P3</accession>